<evidence type="ECO:0000256" key="1">
    <source>
        <dbReference type="SAM" id="SignalP"/>
    </source>
</evidence>
<reference evidence="3 4" key="1">
    <citation type="submission" date="2022-10" db="EMBL/GenBank/DDBJ databases">
        <title>Pararhodobacter sp. nov., isolated from marine algae.</title>
        <authorList>
            <person name="Choi B.J."/>
            <person name="Kim J.M."/>
            <person name="Lee J.K."/>
            <person name="Choi D.G."/>
            <person name="Jeon C.O."/>
        </authorList>
    </citation>
    <scope>NUCLEOTIDE SEQUENCE [LARGE SCALE GENOMIC DNA]</scope>
    <source>
        <strain evidence="3 4">ZQ420</strain>
    </source>
</reference>
<gene>
    <name evidence="3" type="ORF">OKW52_13250</name>
</gene>
<organism evidence="3 4">
    <name type="scientific">Pararhodobacter zhoushanensis</name>
    <dbReference type="NCBI Taxonomy" id="2479545"/>
    <lineage>
        <taxon>Bacteria</taxon>
        <taxon>Pseudomonadati</taxon>
        <taxon>Pseudomonadota</taxon>
        <taxon>Alphaproteobacteria</taxon>
        <taxon>Rhodobacterales</taxon>
        <taxon>Paracoccaceae</taxon>
        <taxon>Pararhodobacter</taxon>
    </lineage>
</organism>
<comment type="caution">
    <text evidence="3">The sequence shown here is derived from an EMBL/GenBank/DDBJ whole genome shotgun (WGS) entry which is preliminary data.</text>
</comment>
<accession>A0ABT3H085</accession>
<feature type="signal peptide" evidence="1">
    <location>
        <begin position="1"/>
        <end position="26"/>
    </location>
</feature>
<protein>
    <submittedName>
        <fullName evidence="3">PepSY domain-containing protein</fullName>
    </submittedName>
</protein>
<evidence type="ECO:0000259" key="2">
    <source>
        <dbReference type="Pfam" id="PF13670"/>
    </source>
</evidence>
<dbReference type="Proteomes" id="UP001208938">
    <property type="component" value="Unassembled WGS sequence"/>
</dbReference>
<evidence type="ECO:0000313" key="3">
    <source>
        <dbReference type="EMBL" id="MCW1933197.1"/>
    </source>
</evidence>
<keyword evidence="4" id="KW-1185">Reference proteome</keyword>
<dbReference type="InterPro" id="IPR025711">
    <property type="entry name" value="PepSY"/>
</dbReference>
<feature type="chain" id="PRO_5047451322" evidence="1">
    <location>
        <begin position="27"/>
        <end position="94"/>
    </location>
</feature>
<dbReference type="RefSeq" id="WP_264506139.1">
    <property type="nucleotide sequence ID" value="NZ_JAPDFL010000001.1"/>
</dbReference>
<name>A0ABT3H085_9RHOB</name>
<dbReference type="Pfam" id="PF13670">
    <property type="entry name" value="PepSY_2"/>
    <property type="match status" value="1"/>
</dbReference>
<proteinExistence type="predicted"/>
<keyword evidence="1" id="KW-0732">Signal</keyword>
<dbReference type="EMBL" id="JAPDFL010000001">
    <property type="protein sequence ID" value="MCW1933197.1"/>
    <property type="molecule type" value="Genomic_DNA"/>
</dbReference>
<sequence>MITRFKPAAAALILTASFALPLPAQAWSWPAFPDSGVDTETQARIVASLEPQGYQVFTVERERGGYEVKAEREGRLWELRLNADLTVTRSELDD</sequence>
<feature type="domain" description="PepSY" evidence="2">
    <location>
        <begin position="12"/>
        <end position="82"/>
    </location>
</feature>
<evidence type="ECO:0000313" key="4">
    <source>
        <dbReference type="Proteomes" id="UP001208938"/>
    </source>
</evidence>